<dbReference type="STRING" id="1423727.FC34_GL001701"/>
<dbReference type="PANTHER" id="PTHR30185">
    <property type="entry name" value="CRYPTIC BETA-GLUCOSIDE BGL OPERON ANTITERMINATOR"/>
    <property type="match status" value="1"/>
</dbReference>
<reference evidence="4 5" key="1">
    <citation type="journal article" date="2015" name="Genome Announc.">
        <title>Expanding the biotechnology potential of lactobacilli through comparative genomics of 213 strains and associated genera.</title>
        <authorList>
            <person name="Sun Z."/>
            <person name="Harris H.M."/>
            <person name="McCann A."/>
            <person name="Guo C."/>
            <person name="Argimon S."/>
            <person name="Zhang W."/>
            <person name="Yang X."/>
            <person name="Jeffery I.B."/>
            <person name="Cooney J.C."/>
            <person name="Kagawa T.F."/>
            <person name="Liu W."/>
            <person name="Song Y."/>
            <person name="Salvetti E."/>
            <person name="Wrobel A."/>
            <person name="Rasinkangas P."/>
            <person name="Parkhill J."/>
            <person name="Rea M.C."/>
            <person name="O'Sullivan O."/>
            <person name="Ritari J."/>
            <person name="Douillard F.P."/>
            <person name="Paul Ross R."/>
            <person name="Yang R."/>
            <person name="Briner A.E."/>
            <person name="Felis G.E."/>
            <person name="de Vos W.M."/>
            <person name="Barrangou R."/>
            <person name="Klaenhammer T.R."/>
            <person name="Caufield P.W."/>
            <person name="Cui Y."/>
            <person name="Zhang H."/>
            <person name="O'Toole P.W."/>
        </authorList>
    </citation>
    <scope>NUCLEOTIDE SEQUENCE [LARGE SCALE GENOMIC DNA]</scope>
    <source>
        <strain evidence="4 5">DSM 23927</strain>
    </source>
</reference>
<organism evidence="4 5">
    <name type="scientific">Lacticaseibacillus brantae DSM 23927</name>
    <dbReference type="NCBI Taxonomy" id="1423727"/>
    <lineage>
        <taxon>Bacteria</taxon>
        <taxon>Bacillati</taxon>
        <taxon>Bacillota</taxon>
        <taxon>Bacilli</taxon>
        <taxon>Lactobacillales</taxon>
        <taxon>Lactobacillaceae</taxon>
        <taxon>Lacticaseibacillus</taxon>
    </lineage>
</organism>
<sequence length="499" mass="58730">MLFEEIFVEKADLQKFYMFRILMTAGNTALTINDLSLRMNVSYQQSYNIFQELVTDMQDLTGLTSRAAKKQLSTQADFPISIDEYRLFLLKQAIQFEFVDYLVQATNPSVDKFCQEHFISRSTLLRKTTGVRDLLARYQVKLSLTQTGFIGDEKQIRLFIYTFYWMSYHGLAWPFKSPALSVVHKQYLDLPNAREDQIAILQDMLFWGICRLRISHGFVLQRFHRFDEVLGRFPEAHQYLYSRALFPGLSPAQLRAESEFFIFYQLRDMDFNDHGHLDRQLYTYFTTDDNVVTDYLLRLSNFAKPFLRQPASSLTKNAILATNIARVVMNYYLLEGEHIKLIDFFNFTRPEYEQTRLLDFLNDFVETLPQTGAYASLYPVRHEMVHIMYYLLIPYLRVFKWNELVQVKLLNGANGLANTDMILFLKDMNDVEILDDNADPADADLIIAAVDDPEELLRNNPELHHPHILYWHLDPTETDFYQLYITIKHIFLDKLMPEV</sequence>
<feature type="domain" description="Mga helix-turn-helix" evidence="3">
    <location>
        <begin position="81"/>
        <end position="164"/>
    </location>
</feature>
<dbReference type="RefSeq" id="WP_057894969.1">
    <property type="nucleotide sequence ID" value="NZ_AYZQ01000004.1"/>
</dbReference>
<dbReference type="Proteomes" id="UP000051672">
    <property type="component" value="Unassembled WGS sequence"/>
</dbReference>
<dbReference type="Gene3D" id="1.10.10.10">
    <property type="entry name" value="Winged helix-like DNA-binding domain superfamily/Winged helix DNA-binding domain"/>
    <property type="match status" value="1"/>
</dbReference>
<dbReference type="InterPro" id="IPR036388">
    <property type="entry name" value="WH-like_DNA-bd_sf"/>
</dbReference>
<name>A0A0R2AVW8_9LACO</name>
<dbReference type="InterPro" id="IPR050661">
    <property type="entry name" value="BglG_antiterminators"/>
</dbReference>
<dbReference type="EMBL" id="AYZQ01000004">
    <property type="protein sequence ID" value="KRM71585.1"/>
    <property type="molecule type" value="Genomic_DNA"/>
</dbReference>
<evidence type="ECO:0000256" key="1">
    <source>
        <dbReference type="ARBA" id="ARBA00023015"/>
    </source>
</evidence>
<keyword evidence="2" id="KW-0804">Transcription</keyword>
<accession>A0A0R2AVW8</accession>
<proteinExistence type="predicted"/>
<keyword evidence="5" id="KW-1185">Reference proteome</keyword>
<protein>
    <recommendedName>
        <fullName evidence="3">Mga helix-turn-helix domain-containing protein</fullName>
    </recommendedName>
</protein>
<dbReference type="AlphaFoldDB" id="A0A0R2AVW8"/>
<dbReference type="PANTHER" id="PTHR30185:SF18">
    <property type="entry name" value="TRANSCRIPTIONAL REGULATOR MTLR"/>
    <property type="match status" value="1"/>
</dbReference>
<dbReference type="Pfam" id="PF05043">
    <property type="entry name" value="Mga"/>
    <property type="match status" value="1"/>
</dbReference>
<evidence type="ECO:0000259" key="3">
    <source>
        <dbReference type="Pfam" id="PF05043"/>
    </source>
</evidence>
<keyword evidence="1" id="KW-0805">Transcription regulation</keyword>
<evidence type="ECO:0000313" key="4">
    <source>
        <dbReference type="EMBL" id="KRM71585.1"/>
    </source>
</evidence>
<dbReference type="InterPro" id="IPR007737">
    <property type="entry name" value="Mga_HTH"/>
</dbReference>
<dbReference type="OrthoDB" id="2188960at2"/>
<comment type="caution">
    <text evidence="4">The sequence shown here is derived from an EMBL/GenBank/DDBJ whole genome shotgun (WGS) entry which is preliminary data.</text>
</comment>
<gene>
    <name evidence="4" type="ORF">FC34_GL001701</name>
</gene>
<evidence type="ECO:0000256" key="2">
    <source>
        <dbReference type="ARBA" id="ARBA00023163"/>
    </source>
</evidence>
<evidence type="ECO:0000313" key="5">
    <source>
        <dbReference type="Proteomes" id="UP000051672"/>
    </source>
</evidence>
<dbReference type="PATRIC" id="fig|1423727.3.peg.1723"/>